<dbReference type="InterPro" id="IPR051685">
    <property type="entry name" value="Ycf3/AcsC/BcsC/TPR_MFPF"/>
</dbReference>
<dbReference type="PROSITE" id="PS50293">
    <property type="entry name" value="TPR_REGION"/>
    <property type="match status" value="2"/>
</dbReference>
<proteinExistence type="predicted"/>
<dbReference type="Pfam" id="PF07719">
    <property type="entry name" value="TPR_2"/>
    <property type="match status" value="1"/>
</dbReference>
<feature type="repeat" description="TPR" evidence="3">
    <location>
        <begin position="98"/>
        <end position="131"/>
    </location>
</feature>
<keyword evidence="1" id="KW-0677">Repeat</keyword>
<evidence type="ECO:0000256" key="1">
    <source>
        <dbReference type="ARBA" id="ARBA00022737"/>
    </source>
</evidence>
<dbReference type="InterPro" id="IPR019734">
    <property type="entry name" value="TPR_rpt"/>
</dbReference>
<dbReference type="AlphaFoldDB" id="A0A369A0M4"/>
<gene>
    <name evidence="4" type="ORF">DES35_10615</name>
</gene>
<organism evidence="4 5">
    <name type="scientific">Schleiferia thermophila</name>
    <dbReference type="NCBI Taxonomy" id="884107"/>
    <lineage>
        <taxon>Bacteria</taxon>
        <taxon>Pseudomonadati</taxon>
        <taxon>Bacteroidota</taxon>
        <taxon>Flavobacteriia</taxon>
        <taxon>Flavobacteriales</taxon>
        <taxon>Schleiferiaceae</taxon>
        <taxon>Schleiferia</taxon>
    </lineage>
</organism>
<dbReference type="PANTHER" id="PTHR44943">
    <property type="entry name" value="CELLULOSE SYNTHASE OPERON PROTEIN C"/>
    <property type="match status" value="1"/>
</dbReference>
<dbReference type="RefSeq" id="WP_114366519.1">
    <property type="nucleotide sequence ID" value="NZ_BHZF01000001.1"/>
</dbReference>
<evidence type="ECO:0000256" key="3">
    <source>
        <dbReference type="PROSITE-ProRule" id="PRU00339"/>
    </source>
</evidence>
<keyword evidence="2 3" id="KW-0802">TPR repeat</keyword>
<feature type="repeat" description="TPR" evidence="3">
    <location>
        <begin position="200"/>
        <end position="233"/>
    </location>
</feature>
<evidence type="ECO:0000313" key="4">
    <source>
        <dbReference type="EMBL" id="RCX01916.1"/>
    </source>
</evidence>
<dbReference type="PANTHER" id="PTHR44943:SF8">
    <property type="entry name" value="TPR REPEAT-CONTAINING PROTEIN MJ0263"/>
    <property type="match status" value="1"/>
</dbReference>
<evidence type="ECO:0000313" key="5">
    <source>
        <dbReference type="Proteomes" id="UP000253517"/>
    </source>
</evidence>
<dbReference type="SMART" id="SM00028">
    <property type="entry name" value="TPR"/>
    <property type="match status" value="7"/>
</dbReference>
<evidence type="ECO:0000256" key="2">
    <source>
        <dbReference type="ARBA" id="ARBA00022803"/>
    </source>
</evidence>
<dbReference type="PROSITE" id="PS50005">
    <property type="entry name" value="TPR"/>
    <property type="match status" value="5"/>
</dbReference>
<feature type="repeat" description="TPR" evidence="3">
    <location>
        <begin position="268"/>
        <end position="301"/>
    </location>
</feature>
<dbReference type="SUPFAM" id="SSF48452">
    <property type="entry name" value="TPR-like"/>
    <property type="match status" value="2"/>
</dbReference>
<comment type="caution">
    <text evidence="4">The sequence shown here is derived from an EMBL/GenBank/DDBJ whole genome shotgun (WGS) entry which is preliminary data.</text>
</comment>
<dbReference type="Pfam" id="PF14559">
    <property type="entry name" value="TPR_19"/>
    <property type="match status" value="2"/>
</dbReference>
<dbReference type="InterPro" id="IPR011990">
    <property type="entry name" value="TPR-like_helical_dom_sf"/>
</dbReference>
<sequence>MPDFEFDETTDLVMRFEKMMAEDREEFFDTEELEIIIDYYFASEEFRKALAVADYGIRIYPGLPDFYIRKAQLYLDQSRIDESRKMLKEAQKIAPENPDVLYLQADIHSKTRNHHLAIQYLKKLVSLYPEDTDALSFLAAELMEIKNYYTAIEILKNLLEENPEDPFLLHNLITCFEETHKTDEAIELLTKVIDLSPYNEVAWHNLGNLYLKKGNFEKAIWAYEYAILIDENYIAPYYDLGYTYEITGNYQKAIEIYNEALGIDIFTSHSYMCLGRCYEALHQFKKALFYLEKAYEEDRTNPDILASLVRLYDLTGKDENVLIDYITRLLELDTDFSGTLLAARILFKRGYFQDGMELATDLLENHQIDKEIILYYIKVLVTEGEVKSALRILKVAVELYRDDLHLRIILASLYTLQGNFYTATTHIKKINKIRTFDSEDLIHIFSRYMETDDMSEWIEYVNYQL</sequence>
<keyword evidence="5" id="KW-1185">Reference proteome</keyword>
<dbReference type="Gene3D" id="1.25.40.10">
    <property type="entry name" value="Tetratricopeptide repeat domain"/>
    <property type="match status" value="2"/>
</dbReference>
<accession>A0A369A0M4</accession>
<dbReference type="Pfam" id="PF13424">
    <property type="entry name" value="TPR_12"/>
    <property type="match status" value="1"/>
</dbReference>
<dbReference type="Proteomes" id="UP000253517">
    <property type="component" value="Unassembled WGS sequence"/>
</dbReference>
<feature type="repeat" description="TPR" evidence="3">
    <location>
        <begin position="234"/>
        <end position="267"/>
    </location>
</feature>
<name>A0A369A0M4_9FLAO</name>
<feature type="repeat" description="TPR" evidence="3">
    <location>
        <begin position="64"/>
        <end position="97"/>
    </location>
</feature>
<protein>
    <submittedName>
        <fullName evidence="4">Tetratricopeptide repeat protein</fullName>
    </submittedName>
</protein>
<dbReference type="InterPro" id="IPR013105">
    <property type="entry name" value="TPR_2"/>
</dbReference>
<dbReference type="EMBL" id="QPJS01000006">
    <property type="protein sequence ID" value="RCX01916.1"/>
    <property type="molecule type" value="Genomic_DNA"/>
</dbReference>
<reference evidence="4 5" key="1">
    <citation type="submission" date="2018-07" db="EMBL/GenBank/DDBJ databases">
        <title>Genomic Encyclopedia of Type Strains, Phase IV (KMG-IV): sequencing the most valuable type-strain genomes for metagenomic binning, comparative biology and taxonomic classification.</title>
        <authorList>
            <person name="Goeker M."/>
        </authorList>
    </citation>
    <scope>NUCLEOTIDE SEQUENCE [LARGE SCALE GENOMIC DNA]</scope>
    <source>
        <strain evidence="4 5">DSM 21410</strain>
    </source>
</reference>